<dbReference type="Pfam" id="PF00072">
    <property type="entry name" value="Response_reg"/>
    <property type="match status" value="1"/>
</dbReference>
<dbReference type="CDD" id="cd17546">
    <property type="entry name" value="REC_hyHK_CKI1_RcsC-like"/>
    <property type="match status" value="1"/>
</dbReference>
<dbReference type="SMART" id="SM00387">
    <property type="entry name" value="HATPase_c"/>
    <property type="match status" value="1"/>
</dbReference>
<dbReference type="RefSeq" id="WP_190582371.1">
    <property type="nucleotide sequence ID" value="NZ_CAWPQU010000070.1"/>
</dbReference>
<evidence type="ECO:0000256" key="4">
    <source>
        <dbReference type="ARBA" id="ARBA00022679"/>
    </source>
</evidence>
<feature type="domain" description="CBS" evidence="14">
    <location>
        <begin position="99"/>
        <end position="159"/>
    </location>
</feature>
<feature type="domain" description="Response regulatory" evidence="11">
    <location>
        <begin position="998"/>
        <end position="1112"/>
    </location>
</feature>
<dbReference type="InterPro" id="IPR000700">
    <property type="entry name" value="PAS-assoc_C"/>
</dbReference>
<dbReference type="CDD" id="cd16922">
    <property type="entry name" value="HATPase_EvgS-ArcB-TorS-like"/>
    <property type="match status" value="1"/>
</dbReference>
<keyword evidence="9" id="KW-0175">Coiled coil</keyword>
<dbReference type="PROSITE" id="PS50109">
    <property type="entry name" value="HIS_KIN"/>
    <property type="match status" value="1"/>
</dbReference>
<dbReference type="InterPro" id="IPR036890">
    <property type="entry name" value="HATPase_C_sf"/>
</dbReference>
<dbReference type="InterPro" id="IPR013655">
    <property type="entry name" value="PAS_fold_3"/>
</dbReference>
<feature type="domain" description="PAS" evidence="12">
    <location>
        <begin position="591"/>
        <end position="645"/>
    </location>
</feature>
<dbReference type="Pfam" id="PF13426">
    <property type="entry name" value="PAS_9"/>
    <property type="match status" value="2"/>
</dbReference>
<dbReference type="SUPFAM" id="SSF47384">
    <property type="entry name" value="Homodimeric domain of signal transducing histidine kinase"/>
    <property type="match status" value="1"/>
</dbReference>
<dbReference type="SMART" id="SM00086">
    <property type="entry name" value="PAC"/>
    <property type="match status" value="3"/>
</dbReference>
<dbReference type="InterPro" id="IPR036097">
    <property type="entry name" value="HisK_dim/P_sf"/>
</dbReference>
<evidence type="ECO:0000313" key="16">
    <source>
        <dbReference type="Proteomes" id="UP000618445"/>
    </source>
</evidence>
<reference evidence="15 16" key="1">
    <citation type="journal article" date="2020" name="ISME J.">
        <title>Comparative genomics reveals insights into cyanobacterial evolution and habitat adaptation.</title>
        <authorList>
            <person name="Chen M.Y."/>
            <person name="Teng W.K."/>
            <person name="Zhao L."/>
            <person name="Hu C.X."/>
            <person name="Zhou Y.K."/>
            <person name="Han B.P."/>
            <person name="Song L.R."/>
            <person name="Shu W.S."/>
        </authorList>
    </citation>
    <scope>NUCLEOTIDE SEQUENCE [LARGE SCALE GENOMIC DNA]</scope>
    <source>
        <strain evidence="15 16">FACHB-1050</strain>
    </source>
</reference>
<dbReference type="InterPro" id="IPR000014">
    <property type="entry name" value="PAS"/>
</dbReference>
<sequence>MNISNPKLPELKSAIVRNPLIVTPHATVMEAIAQMVSARSPCNTANSFTNLLNHRNAEVRASCVLVVEDDKVMGILTEGDVVSLSTQSLPFDRLIIGDVMASVITLRESDCNDLFSVVNLMQQQHLRYLPIVDEHDHLIGILTNEILWQIFQSHTYQQLQNELAERQRAEEALQQIEAHQRALIKAIPDLFMRMNRDGIYLEFARIPETHRIIGERSQLEGNHISKTLPPDIVKQRLEFVERALETNSIQIYEQDFSKGDTIHIEEVRIFPYDENEVLLLVRDISDRKQSENELRRTEKLFREAQRIANIGNWEMNLQTNSLYWSDEVFRIFEIDPQQFEATYEGFLSAVHPDDRDMVDALYQKHLRDRIPYNIVHRLLLFDGYIKYVQEKCETFYDADGSPIISRGTAQDITKLKQTEIRLNQLNQELEARVEERTHELLQVSSLQRAILDSTNYAIISTNSQNIIQTFNAGAENMLGYRADEVIGITNLQDFYDFQELIDRAAALSVALRQDISEDEVLIAKARQGLVSEEEWTVICKDGSRLPISLSVKAIKDHNDCMIGFVSVFRDVSTQKATQHEHKLAEAALRDSENRFRQVFESNVVGMMFTSFGGQVEEANDRFLEMIGYRREELNAKQINWATITPPAYQQLDLDAIAHIKVHGKISPWEKAYMHKNGTLVHVVIGVAMLTTDDCVCVVVDITALKQAQQKLAETNYQLEVSNEILVRATRLKDEFLANMSHELRTPLNAILGITEGLQERVFGAINPQQQKALLTVERSGNHLLELINDILDLAKIEAGKVTLDYASSNISQLSQASLVFIKQQARQKSIRLKIKLAPALPDLLLDERRIRQVLINLLNNAVKFTPEGGCITLEVSLQKAISSEKDITHWVKWAVIDTGIGISQEDLSTLFQPFIQVDSALNRQYDGTGLGLALVKRIVELHGGRVSVTSEVGVGSCFAIELPFNELALPLPKILSISPLSSSNSIKDDNDDTLFPPLILLAEDNEANIMTISSYLQAKGYRVILAKNGQQAVTLVQSEQPDLILMDIQMPEMDGLEAIKYIRKNKLATPIIALTALAMTGDREKCLQAGANDYLSKPIKLKQLTTAIQQFLN</sequence>
<evidence type="ECO:0000313" key="15">
    <source>
        <dbReference type="EMBL" id="MBD2319903.1"/>
    </source>
</evidence>
<comment type="caution">
    <text evidence="15">The sequence shown here is derived from an EMBL/GenBank/DDBJ whole genome shotgun (WGS) entry which is preliminary data.</text>
</comment>
<dbReference type="InterPro" id="IPR011006">
    <property type="entry name" value="CheY-like_superfamily"/>
</dbReference>
<dbReference type="CDD" id="cd00082">
    <property type="entry name" value="HisKA"/>
    <property type="match status" value="1"/>
</dbReference>
<feature type="coiled-coil region" evidence="9">
    <location>
        <begin position="156"/>
        <end position="186"/>
    </location>
</feature>
<dbReference type="SUPFAM" id="SSF55874">
    <property type="entry name" value="ATPase domain of HSP90 chaperone/DNA topoisomerase II/histidine kinase"/>
    <property type="match status" value="1"/>
</dbReference>
<protein>
    <recommendedName>
        <fullName evidence="2">histidine kinase</fullName>
        <ecNumber evidence="2">2.7.13.3</ecNumber>
    </recommendedName>
</protein>
<dbReference type="Pfam" id="PF00512">
    <property type="entry name" value="HisKA"/>
    <property type="match status" value="1"/>
</dbReference>
<dbReference type="InterPro" id="IPR001610">
    <property type="entry name" value="PAC"/>
</dbReference>
<dbReference type="Gene3D" id="3.30.565.10">
    <property type="entry name" value="Histidine kinase-like ATPase, C-terminal domain"/>
    <property type="match status" value="1"/>
</dbReference>
<dbReference type="SMART" id="SM00091">
    <property type="entry name" value="PAS"/>
    <property type="match status" value="4"/>
</dbReference>
<evidence type="ECO:0000256" key="2">
    <source>
        <dbReference type="ARBA" id="ARBA00012438"/>
    </source>
</evidence>
<feature type="domain" description="CBS" evidence="14">
    <location>
        <begin position="15"/>
        <end position="91"/>
    </location>
</feature>
<dbReference type="SMART" id="SM00116">
    <property type="entry name" value="CBS"/>
    <property type="match status" value="2"/>
</dbReference>
<feature type="domain" description="PAS" evidence="12">
    <location>
        <begin position="443"/>
        <end position="514"/>
    </location>
</feature>
<dbReference type="Gene3D" id="3.40.50.2300">
    <property type="match status" value="1"/>
</dbReference>
<keyword evidence="8" id="KW-0129">CBS domain</keyword>
<comment type="catalytic activity">
    <reaction evidence="1">
        <text>ATP + protein L-histidine = ADP + protein N-phospho-L-histidine.</text>
        <dbReference type="EC" id="2.7.13.3"/>
    </reaction>
</comment>
<dbReference type="InterPro" id="IPR003661">
    <property type="entry name" value="HisK_dim/P_dom"/>
</dbReference>
<evidence type="ECO:0000259" key="12">
    <source>
        <dbReference type="PROSITE" id="PS50112"/>
    </source>
</evidence>
<feature type="modified residue" description="4-aspartylphosphate" evidence="7">
    <location>
        <position position="1047"/>
    </location>
</feature>
<dbReference type="PRINTS" id="PR00344">
    <property type="entry name" value="BCTRLSENSOR"/>
</dbReference>
<dbReference type="Pfam" id="PF00571">
    <property type="entry name" value="CBS"/>
    <property type="match status" value="2"/>
</dbReference>
<dbReference type="NCBIfam" id="TIGR00229">
    <property type="entry name" value="sensory_box"/>
    <property type="match status" value="5"/>
</dbReference>
<dbReference type="InterPro" id="IPR004358">
    <property type="entry name" value="Sig_transdc_His_kin-like_C"/>
</dbReference>
<dbReference type="Gene3D" id="1.10.287.130">
    <property type="match status" value="1"/>
</dbReference>
<keyword evidence="5" id="KW-0418">Kinase</keyword>
<dbReference type="Gene3D" id="3.10.580.10">
    <property type="entry name" value="CBS-domain"/>
    <property type="match status" value="1"/>
</dbReference>
<evidence type="ECO:0000259" key="14">
    <source>
        <dbReference type="PROSITE" id="PS51371"/>
    </source>
</evidence>
<dbReference type="PROSITE" id="PS50113">
    <property type="entry name" value="PAC"/>
    <property type="match status" value="2"/>
</dbReference>
<evidence type="ECO:0000256" key="1">
    <source>
        <dbReference type="ARBA" id="ARBA00000085"/>
    </source>
</evidence>
<dbReference type="PANTHER" id="PTHR43047">
    <property type="entry name" value="TWO-COMPONENT HISTIDINE PROTEIN KINASE"/>
    <property type="match status" value="1"/>
</dbReference>
<dbReference type="SMART" id="SM00448">
    <property type="entry name" value="REC"/>
    <property type="match status" value="1"/>
</dbReference>
<keyword evidence="6" id="KW-0902">Two-component regulatory system</keyword>
<dbReference type="PROSITE" id="PS50110">
    <property type="entry name" value="RESPONSE_REGULATORY"/>
    <property type="match status" value="1"/>
</dbReference>
<evidence type="ECO:0000256" key="8">
    <source>
        <dbReference type="PROSITE-ProRule" id="PRU00703"/>
    </source>
</evidence>
<feature type="domain" description="Histidine kinase" evidence="10">
    <location>
        <begin position="738"/>
        <end position="966"/>
    </location>
</feature>
<evidence type="ECO:0000259" key="11">
    <source>
        <dbReference type="PROSITE" id="PS50110"/>
    </source>
</evidence>
<dbReference type="EMBL" id="JACJQY010000072">
    <property type="protein sequence ID" value="MBD2319903.1"/>
    <property type="molecule type" value="Genomic_DNA"/>
</dbReference>
<dbReference type="Proteomes" id="UP000618445">
    <property type="component" value="Unassembled WGS sequence"/>
</dbReference>
<gene>
    <name evidence="15" type="ORF">H6G05_24080</name>
</gene>
<dbReference type="EC" id="2.7.13.3" evidence="2"/>
<dbReference type="InterPro" id="IPR046342">
    <property type="entry name" value="CBS_dom_sf"/>
</dbReference>
<evidence type="ECO:0000256" key="3">
    <source>
        <dbReference type="ARBA" id="ARBA00022553"/>
    </source>
</evidence>
<evidence type="ECO:0000259" key="13">
    <source>
        <dbReference type="PROSITE" id="PS50113"/>
    </source>
</evidence>
<dbReference type="SUPFAM" id="SSF55785">
    <property type="entry name" value="PYP-like sensor domain (PAS domain)"/>
    <property type="match status" value="4"/>
</dbReference>
<dbReference type="Gene3D" id="2.10.70.100">
    <property type="match status" value="1"/>
</dbReference>
<dbReference type="Gene3D" id="3.30.450.20">
    <property type="entry name" value="PAS domain"/>
    <property type="match status" value="4"/>
</dbReference>
<dbReference type="InterPro" id="IPR001789">
    <property type="entry name" value="Sig_transdc_resp-reg_receiver"/>
</dbReference>
<dbReference type="InterPro" id="IPR035965">
    <property type="entry name" value="PAS-like_dom_sf"/>
</dbReference>
<dbReference type="SMART" id="SM00388">
    <property type="entry name" value="HisKA"/>
    <property type="match status" value="1"/>
</dbReference>
<keyword evidence="3 7" id="KW-0597">Phosphoprotein</keyword>
<evidence type="ECO:0000256" key="6">
    <source>
        <dbReference type="ARBA" id="ARBA00023012"/>
    </source>
</evidence>
<proteinExistence type="predicted"/>
<dbReference type="CDD" id="cd04620">
    <property type="entry name" value="CBS_two-component_sensor_histidine_kinase_repeat1"/>
    <property type="match status" value="1"/>
</dbReference>
<keyword evidence="16" id="KW-1185">Reference proteome</keyword>
<accession>A0ABR8CHW2</accession>
<keyword evidence="4" id="KW-0808">Transferase</keyword>
<dbReference type="PROSITE" id="PS51371">
    <property type="entry name" value="CBS"/>
    <property type="match status" value="2"/>
</dbReference>
<feature type="domain" description="PAC" evidence="13">
    <location>
        <begin position="372"/>
        <end position="424"/>
    </location>
</feature>
<dbReference type="SUPFAM" id="SSF54631">
    <property type="entry name" value="CBS-domain pair"/>
    <property type="match status" value="1"/>
</dbReference>
<dbReference type="InterPro" id="IPR005467">
    <property type="entry name" value="His_kinase_dom"/>
</dbReference>
<feature type="domain" description="PAC" evidence="13">
    <location>
        <begin position="531"/>
        <end position="583"/>
    </location>
</feature>
<dbReference type="Pfam" id="PF02518">
    <property type="entry name" value="HATPase_c"/>
    <property type="match status" value="1"/>
</dbReference>
<dbReference type="InterPro" id="IPR000644">
    <property type="entry name" value="CBS_dom"/>
</dbReference>
<dbReference type="InterPro" id="IPR003594">
    <property type="entry name" value="HATPase_dom"/>
</dbReference>
<dbReference type="PANTHER" id="PTHR43047:SF63">
    <property type="entry name" value="HISTIDINE KINASE"/>
    <property type="match status" value="1"/>
</dbReference>
<dbReference type="CDD" id="cd00130">
    <property type="entry name" value="PAS"/>
    <property type="match status" value="3"/>
</dbReference>
<dbReference type="Pfam" id="PF08447">
    <property type="entry name" value="PAS_3"/>
    <property type="match status" value="1"/>
</dbReference>
<evidence type="ECO:0000256" key="7">
    <source>
        <dbReference type="PROSITE-ProRule" id="PRU00169"/>
    </source>
</evidence>
<dbReference type="PROSITE" id="PS50112">
    <property type="entry name" value="PAS"/>
    <property type="match status" value="2"/>
</dbReference>
<evidence type="ECO:0000256" key="5">
    <source>
        <dbReference type="ARBA" id="ARBA00022777"/>
    </source>
</evidence>
<evidence type="ECO:0000259" key="10">
    <source>
        <dbReference type="PROSITE" id="PS50109"/>
    </source>
</evidence>
<evidence type="ECO:0000256" key="9">
    <source>
        <dbReference type="SAM" id="Coils"/>
    </source>
</evidence>
<dbReference type="SUPFAM" id="SSF52172">
    <property type="entry name" value="CheY-like"/>
    <property type="match status" value="1"/>
</dbReference>
<name>A0ABR8CHW2_9CYAN</name>
<organism evidence="15 16">
    <name type="scientific">Phormidium tenue FACHB-1050</name>
    <dbReference type="NCBI Taxonomy" id="2692857"/>
    <lineage>
        <taxon>Bacteria</taxon>
        <taxon>Bacillati</taxon>
        <taxon>Cyanobacteriota</taxon>
        <taxon>Cyanophyceae</taxon>
        <taxon>Oscillatoriophycideae</taxon>
        <taxon>Oscillatoriales</taxon>
        <taxon>Oscillatoriaceae</taxon>
        <taxon>Phormidium</taxon>
    </lineage>
</organism>